<dbReference type="GO" id="GO:0005975">
    <property type="term" value="P:carbohydrate metabolic process"/>
    <property type="evidence" value="ECO:0007669"/>
    <property type="project" value="InterPro"/>
</dbReference>
<dbReference type="SUPFAM" id="SSF51445">
    <property type="entry name" value="(Trans)glycosidases"/>
    <property type="match status" value="1"/>
</dbReference>
<organism evidence="9">
    <name type="scientific">Kosmotoga arenicorallina</name>
    <dbReference type="NCBI Taxonomy" id="688066"/>
    <lineage>
        <taxon>Bacteria</taxon>
        <taxon>Thermotogati</taxon>
        <taxon>Thermotogota</taxon>
        <taxon>Thermotogae</taxon>
        <taxon>Kosmotogales</taxon>
        <taxon>Kosmotogaceae</taxon>
        <taxon>Kosmotoga</taxon>
    </lineage>
</organism>
<dbReference type="Gene3D" id="2.60.40.1760">
    <property type="entry name" value="glycosyl hydrolase (family 31)"/>
    <property type="match status" value="1"/>
</dbReference>
<evidence type="ECO:0000256" key="2">
    <source>
        <dbReference type="ARBA" id="ARBA00022801"/>
    </source>
</evidence>
<keyword evidence="2 4" id="KW-0378">Hydrolase</keyword>
<accession>A0A7C5DY44</accession>
<dbReference type="InterPro" id="IPR013780">
    <property type="entry name" value="Glyco_hydro_b"/>
</dbReference>
<dbReference type="InterPro" id="IPR025887">
    <property type="entry name" value="Glyco_hydro_31_N_dom"/>
</dbReference>
<evidence type="ECO:0000313" key="9">
    <source>
        <dbReference type="EMBL" id="HHF08758.1"/>
    </source>
</evidence>
<keyword evidence="3 4" id="KW-0326">Glycosidase</keyword>
<dbReference type="Pfam" id="PF17137">
    <property type="entry name" value="DUF5110"/>
    <property type="match status" value="1"/>
</dbReference>
<dbReference type="PANTHER" id="PTHR22762">
    <property type="entry name" value="ALPHA-GLUCOSIDASE"/>
    <property type="match status" value="1"/>
</dbReference>
<dbReference type="InterPro" id="IPR033403">
    <property type="entry name" value="DUF5110"/>
</dbReference>
<evidence type="ECO:0000256" key="4">
    <source>
        <dbReference type="RuleBase" id="RU361185"/>
    </source>
</evidence>
<dbReference type="InterPro" id="IPR030458">
    <property type="entry name" value="Glyco_hydro_31_AS"/>
</dbReference>
<comment type="caution">
    <text evidence="9">The sequence shown here is derived from an EMBL/GenBank/DDBJ whole genome shotgun (WGS) entry which is preliminary data.</text>
</comment>
<dbReference type="Pfam" id="PF21365">
    <property type="entry name" value="Glyco_hydro_31_3rd"/>
    <property type="match status" value="1"/>
</dbReference>
<proteinExistence type="inferred from homology"/>
<gene>
    <name evidence="9" type="ORF">ENL26_03170</name>
</gene>
<dbReference type="SUPFAM" id="SSF74650">
    <property type="entry name" value="Galactose mutarotase-like"/>
    <property type="match status" value="1"/>
</dbReference>
<comment type="similarity">
    <text evidence="1 4">Belongs to the glycosyl hydrolase 31 family.</text>
</comment>
<dbReference type="GO" id="GO:0004553">
    <property type="term" value="F:hydrolase activity, hydrolyzing O-glycosyl compounds"/>
    <property type="evidence" value="ECO:0007669"/>
    <property type="project" value="InterPro"/>
</dbReference>
<dbReference type="Pfam" id="PF13802">
    <property type="entry name" value="Gal_mutarotas_2"/>
    <property type="match status" value="1"/>
</dbReference>
<feature type="domain" description="Glycosyl hydrolase family 31 C-terminal" evidence="8">
    <location>
        <begin position="527"/>
        <end position="611"/>
    </location>
</feature>
<dbReference type="PANTHER" id="PTHR22762:SF166">
    <property type="entry name" value="ALPHA-GLUCOSIDASE"/>
    <property type="match status" value="1"/>
</dbReference>
<dbReference type="Proteomes" id="UP000886129">
    <property type="component" value="Unassembled WGS sequence"/>
</dbReference>
<dbReference type="Gene3D" id="2.60.40.1180">
    <property type="entry name" value="Golgi alpha-mannosidase II"/>
    <property type="match status" value="2"/>
</dbReference>
<dbReference type="AlphaFoldDB" id="A0A7C5DY44"/>
<evidence type="ECO:0000259" key="6">
    <source>
        <dbReference type="Pfam" id="PF13802"/>
    </source>
</evidence>
<evidence type="ECO:0000256" key="1">
    <source>
        <dbReference type="ARBA" id="ARBA00007806"/>
    </source>
</evidence>
<sequence>VDRLSSFYFHNSRIERDEKIFTISCQKEKWAELKIMETSKGIRLIIEIEDGDGVFGLGEEVGPLNKRGRTYEFYNTDEPEHASTKTKLYSSFPMFMVLSPKKALGFFVDYPGYSKIDICHEEENKIIIDVAGQAFKLYLQGDTPDGITANFVELTGKPILLPIWMLGYQQSRWSYPDEKTVLSISREFRNRSIPCDVIYLDIDYMENFKVFTWDKKKFPDPKALLSKLRDMGFKVITIVDPGVKVEEGYELYEEAKEAGYFCTNSAGTPFEAYVWPGKSHFPDFYNARVRKWWGDKVSEFKAIGVAGIWNDMNEPSIFFTPELIEEIKTTVKNLSPDLGMLADFTINQIPYEKRYRDHGKKFFHKDDHGNVISNRQIHNIYGFNMTRATYEGLINHYKTERPVILTRSAYPGIQRYGILWTGDNASLWEQLYQEIQMLQSLAITGVNFTGSDVGGFGGDCNGELLVRWTQFGVFQPFFRNHSAIGTRNQEPWSFGEKYERIIKKFIELRYALLPYIYSALKEAHDTGQMIVNPLLYKWPEDEKTYEADDEYLFGPSLLVAPIYKANATGRTVYLPGMRWMNFFNGRIYEPGYHYIEAPLDSLPLFVAENSLLSMTEPSQYVEKAIWKGLKIIGFVTSNASICIYEDDGVSLKYLDKAFSRKRVEIWKTGDKLLARIHPEAGELKTSERKINFEIFDGTHTHVGEFIDKGEGGVVELEKKLKN</sequence>
<evidence type="ECO:0000259" key="5">
    <source>
        <dbReference type="Pfam" id="PF01055"/>
    </source>
</evidence>
<dbReference type="InterPro" id="IPR011013">
    <property type="entry name" value="Gal_mutarotase_sf_dom"/>
</dbReference>
<feature type="domain" description="Glycoside hydrolase family 31 N-terminal" evidence="6">
    <location>
        <begin position="27"/>
        <end position="117"/>
    </location>
</feature>
<dbReference type="InterPro" id="IPR000322">
    <property type="entry name" value="Glyco_hydro_31_TIM"/>
</dbReference>
<feature type="domain" description="DUF5110" evidence="7">
    <location>
        <begin position="634"/>
        <end position="695"/>
    </location>
</feature>
<dbReference type="InterPro" id="IPR048395">
    <property type="entry name" value="Glyco_hydro_31_C"/>
</dbReference>
<evidence type="ECO:0000256" key="3">
    <source>
        <dbReference type="ARBA" id="ARBA00023295"/>
    </source>
</evidence>
<reference evidence="9" key="1">
    <citation type="journal article" date="2020" name="mSystems">
        <title>Genome- and Community-Level Interaction Insights into Carbon Utilization and Element Cycling Functions of Hydrothermarchaeota in Hydrothermal Sediment.</title>
        <authorList>
            <person name="Zhou Z."/>
            <person name="Liu Y."/>
            <person name="Xu W."/>
            <person name="Pan J."/>
            <person name="Luo Z.H."/>
            <person name="Li M."/>
        </authorList>
    </citation>
    <scope>NUCLEOTIDE SEQUENCE [LARGE SCALE GENOMIC DNA]</scope>
    <source>
        <strain evidence="9">HyVt-80</strain>
    </source>
</reference>
<name>A0A7C5DY44_9BACT</name>
<dbReference type="Gene3D" id="3.20.20.80">
    <property type="entry name" value="Glycosidases"/>
    <property type="match status" value="1"/>
</dbReference>
<dbReference type="SUPFAM" id="SSF51011">
    <property type="entry name" value="Glycosyl hydrolase domain"/>
    <property type="match status" value="1"/>
</dbReference>
<evidence type="ECO:0000259" key="7">
    <source>
        <dbReference type="Pfam" id="PF17137"/>
    </source>
</evidence>
<dbReference type="CDD" id="cd06604">
    <property type="entry name" value="GH31_glucosidase_II_MalA"/>
    <property type="match status" value="1"/>
</dbReference>
<dbReference type="CDD" id="cd14752">
    <property type="entry name" value="GH31_N"/>
    <property type="match status" value="1"/>
</dbReference>
<dbReference type="GO" id="GO:0030246">
    <property type="term" value="F:carbohydrate binding"/>
    <property type="evidence" value="ECO:0007669"/>
    <property type="project" value="InterPro"/>
</dbReference>
<protein>
    <submittedName>
        <fullName evidence="9">DUF5110 domain-containing protein</fullName>
    </submittedName>
</protein>
<dbReference type="Pfam" id="PF01055">
    <property type="entry name" value="Glyco_hydro_31_2nd"/>
    <property type="match status" value="1"/>
</dbReference>
<evidence type="ECO:0000259" key="8">
    <source>
        <dbReference type="Pfam" id="PF21365"/>
    </source>
</evidence>
<dbReference type="PROSITE" id="PS00129">
    <property type="entry name" value="GLYCOSYL_HYDROL_F31_1"/>
    <property type="match status" value="1"/>
</dbReference>
<dbReference type="EMBL" id="DRTH01000191">
    <property type="protein sequence ID" value="HHF08758.1"/>
    <property type="molecule type" value="Genomic_DNA"/>
</dbReference>
<feature type="non-terminal residue" evidence="9">
    <location>
        <position position="1"/>
    </location>
</feature>
<feature type="domain" description="Glycoside hydrolase family 31 TIM barrel" evidence="5">
    <location>
        <begin position="158"/>
        <end position="519"/>
    </location>
</feature>
<dbReference type="InterPro" id="IPR017853">
    <property type="entry name" value="GH"/>
</dbReference>